<sequence length="382" mass="42529">MGPSTGMSGPAVTEPPLAHFQAQLHPNDSSLFDDQGYFLDNDFVCELHRQLSIFGWKKSFRFGLYQQAILERLQELGFFVALPVGFNLRLHTPPGYIRYRLIDIFANARRAAEQHLRNERRSQIPVIMVQLTEVEDEHFQSGQAGPIEDDADFTDTDSEISADSDYDPRDESFTERLYALKDIVPPTTRGWISNKVDFGVSAVQNTWYYGSRTVWVVCATALMIGVPLATCWAEDQQIEGMEREYRMRELGGDALLAAGEGKEGSTADQIGLALDRAEAKPALLLRCFFLRFGTVYQDNSLTLYNTPTTIGTLHALRSWMVGRMGFPCHIACTIGIHEAAIGMAACNHDEILIPIPFPAALFDVTVCCLHAPRAGPLLTPPP</sequence>
<feature type="compositionally biased region" description="Acidic residues" evidence="12">
    <location>
        <begin position="147"/>
        <end position="165"/>
    </location>
</feature>
<protein>
    <submittedName>
        <fullName evidence="13">Mitochondrial import receptor subunit TOM-22</fullName>
    </submittedName>
</protein>
<feature type="region of interest" description="Disordered" evidence="12">
    <location>
        <begin position="141"/>
        <end position="169"/>
    </location>
</feature>
<evidence type="ECO:0000256" key="3">
    <source>
        <dbReference type="ARBA" id="ARBA00022448"/>
    </source>
</evidence>
<accession>A0A166TVZ7</accession>
<keyword evidence="10" id="KW-0472">Membrane</keyword>
<keyword evidence="8" id="KW-0811">Translocation</keyword>
<dbReference type="EMBL" id="LFIV01000056">
    <property type="protein sequence ID" value="KZL72574.1"/>
    <property type="molecule type" value="Genomic_DNA"/>
</dbReference>
<dbReference type="InterPro" id="IPR005683">
    <property type="entry name" value="Tom22"/>
</dbReference>
<evidence type="ECO:0000256" key="5">
    <source>
        <dbReference type="ARBA" id="ARBA00022787"/>
    </source>
</evidence>
<comment type="subcellular location">
    <subcellularLocation>
        <location evidence="1">Mitochondrion outer membrane</location>
        <topology evidence="1">Single-pass membrane protein</topology>
    </subcellularLocation>
</comment>
<keyword evidence="3" id="KW-0813">Transport</keyword>
<evidence type="ECO:0000256" key="10">
    <source>
        <dbReference type="ARBA" id="ARBA00023136"/>
    </source>
</evidence>
<evidence type="ECO:0000256" key="1">
    <source>
        <dbReference type="ARBA" id="ARBA00004572"/>
    </source>
</evidence>
<dbReference type="PANTHER" id="PTHR12504:SF0">
    <property type="entry name" value="MITOCHONDRIAL IMPORT RECEPTOR SUBUNIT TOM22 HOMOLOG"/>
    <property type="match status" value="1"/>
</dbReference>
<keyword evidence="7" id="KW-1133">Transmembrane helix</keyword>
<keyword evidence="9" id="KW-0496">Mitochondrion</keyword>
<name>A0A166TVZ7_9PEZI</name>
<comment type="caution">
    <text evidence="13">The sequence shown here is derived from an EMBL/GenBank/DDBJ whole genome shotgun (WGS) entry which is preliminary data.</text>
</comment>
<evidence type="ECO:0000313" key="14">
    <source>
        <dbReference type="Proteomes" id="UP000076552"/>
    </source>
</evidence>
<organism evidence="13 14">
    <name type="scientific">Colletotrichum tofieldiae</name>
    <dbReference type="NCBI Taxonomy" id="708197"/>
    <lineage>
        <taxon>Eukaryota</taxon>
        <taxon>Fungi</taxon>
        <taxon>Dikarya</taxon>
        <taxon>Ascomycota</taxon>
        <taxon>Pezizomycotina</taxon>
        <taxon>Sordariomycetes</taxon>
        <taxon>Hypocreomycetidae</taxon>
        <taxon>Glomerellales</taxon>
        <taxon>Glomerellaceae</taxon>
        <taxon>Colletotrichum</taxon>
        <taxon>Colletotrichum spaethianum species complex</taxon>
    </lineage>
</organism>
<proteinExistence type="inferred from homology"/>
<evidence type="ECO:0000256" key="9">
    <source>
        <dbReference type="ARBA" id="ARBA00023128"/>
    </source>
</evidence>
<dbReference type="Proteomes" id="UP000076552">
    <property type="component" value="Unassembled WGS sequence"/>
</dbReference>
<dbReference type="CDD" id="cd22884">
    <property type="entry name" value="TOM22"/>
    <property type="match status" value="1"/>
</dbReference>
<dbReference type="STRING" id="708197.A0A166TVZ7"/>
<evidence type="ECO:0000256" key="4">
    <source>
        <dbReference type="ARBA" id="ARBA00022692"/>
    </source>
</evidence>
<evidence type="ECO:0000256" key="6">
    <source>
        <dbReference type="ARBA" id="ARBA00022927"/>
    </source>
</evidence>
<dbReference type="GO" id="GO:0006886">
    <property type="term" value="P:intracellular protein transport"/>
    <property type="evidence" value="ECO:0007669"/>
    <property type="project" value="InterPro"/>
</dbReference>
<comment type="similarity">
    <text evidence="2">Belongs to the Tom22 family.</text>
</comment>
<evidence type="ECO:0000256" key="12">
    <source>
        <dbReference type="SAM" id="MobiDB-lite"/>
    </source>
</evidence>
<reference evidence="13 14" key="1">
    <citation type="submission" date="2015-06" db="EMBL/GenBank/DDBJ databases">
        <title>Survival trade-offs in plant roots during colonization by closely related pathogenic and mutualistic fungi.</title>
        <authorList>
            <person name="Hacquard S."/>
            <person name="Kracher B."/>
            <person name="Hiruma K."/>
            <person name="Weinman A."/>
            <person name="Muench P."/>
            <person name="Garrido Oter R."/>
            <person name="Ver Loren van Themaat E."/>
            <person name="Dallerey J.-F."/>
            <person name="Damm U."/>
            <person name="Henrissat B."/>
            <person name="Lespinet O."/>
            <person name="Thon M."/>
            <person name="Kemen E."/>
            <person name="McHardy A.C."/>
            <person name="Schulze-Lefert P."/>
            <person name="O'Connell R.J."/>
        </authorList>
    </citation>
    <scope>NUCLEOTIDE SEQUENCE [LARGE SCALE GENOMIC DNA]</scope>
    <source>
        <strain evidence="13 14">0861</strain>
    </source>
</reference>
<keyword evidence="14" id="KW-1185">Reference proteome</keyword>
<evidence type="ECO:0000256" key="11">
    <source>
        <dbReference type="ARBA" id="ARBA00023170"/>
    </source>
</evidence>
<evidence type="ECO:0000256" key="7">
    <source>
        <dbReference type="ARBA" id="ARBA00022989"/>
    </source>
</evidence>
<dbReference type="PANTHER" id="PTHR12504">
    <property type="entry name" value="MITOCHONDRIAL IMPORT RECEPTOR SUBUNIT TOM22"/>
    <property type="match status" value="1"/>
</dbReference>
<dbReference type="AlphaFoldDB" id="A0A166TVZ7"/>
<evidence type="ECO:0000313" key="13">
    <source>
        <dbReference type="EMBL" id="KZL72574.1"/>
    </source>
</evidence>
<dbReference type="GO" id="GO:0005741">
    <property type="term" value="C:mitochondrial outer membrane"/>
    <property type="evidence" value="ECO:0007669"/>
    <property type="project" value="UniProtKB-SubCell"/>
</dbReference>
<dbReference type="Pfam" id="PF04281">
    <property type="entry name" value="Tom22"/>
    <property type="match status" value="1"/>
</dbReference>
<keyword evidence="6" id="KW-0653">Protein transport</keyword>
<evidence type="ECO:0000256" key="2">
    <source>
        <dbReference type="ARBA" id="ARBA00009874"/>
    </source>
</evidence>
<keyword evidence="4" id="KW-0812">Transmembrane</keyword>
<keyword evidence="11 13" id="KW-0675">Receptor</keyword>
<gene>
    <name evidence="13" type="ORF">CT0861_05433</name>
</gene>
<evidence type="ECO:0000256" key="8">
    <source>
        <dbReference type="ARBA" id="ARBA00023010"/>
    </source>
</evidence>
<keyword evidence="5" id="KW-1000">Mitochondrion outer membrane</keyword>